<dbReference type="Gene3D" id="3.40.190.10">
    <property type="entry name" value="Periplasmic binding protein-like II"/>
    <property type="match status" value="1"/>
</dbReference>
<keyword evidence="4" id="KW-1185">Reference proteome</keyword>
<keyword evidence="2" id="KW-0732">Signal</keyword>
<feature type="chain" id="PRO_5022933739" evidence="2">
    <location>
        <begin position="26"/>
        <end position="326"/>
    </location>
</feature>
<comment type="caution">
    <text evidence="3">The sequence shown here is derived from an EMBL/GenBank/DDBJ whole genome shotgun (WGS) entry which is preliminary data.</text>
</comment>
<dbReference type="SUPFAM" id="SSF53850">
    <property type="entry name" value="Periplasmic binding protein-like II"/>
    <property type="match status" value="1"/>
</dbReference>
<dbReference type="PIRSF" id="PIRSF017082">
    <property type="entry name" value="YflP"/>
    <property type="match status" value="1"/>
</dbReference>
<evidence type="ECO:0000313" key="4">
    <source>
        <dbReference type="Proteomes" id="UP000321638"/>
    </source>
</evidence>
<evidence type="ECO:0000256" key="2">
    <source>
        <dbReference type="SAM" id="SignalP"/>
    </source>
</evidence>
<sequence length="326" mass="34032">MSRPVVGRRAVIAAGVATLSLPARAQGAYPERPVKFVVPFPPGQAADTFGRLMAERLSALWKQQVVVENKGGGAGIPAMEGVKAAAPDGYTLAVGSSGTLGINPGLYAGKLPYDAVNDFAPCSNIFLVPLLITAHSSLPVATLAELIALAKKEPGQLGYGSPGVGSSQHLAMELFKHTADVDIRNIPYKGSGPAVSDLLGGHIKLMMDSVTSALPHVREGRIKAIAVTTAKRVPQLPDVPAIAETLAGFDAAGWAGVVAPARTPRAIVEKISADMRAQIALPEVQRRIIELGGIPDPGTPEQYHAFIKAEVAKWTEVVRISGAKVD</sequence>
<dbReference type="InterPro" id="IPR042100">
    <property type="entry name" value="Bug_dom1"/>
</dbReference>
<dbReference type="CDD" id="cd13578">
    <property type="entry name" value="PBP2_Bug27"/>
    <property type="match status" value="1"/>
</dbReference>
<dbReference type="PANTHER" id="PTHR42928">
    <property type="entry name" value="TRICARBOXYLATE-BINDING PROTEIN"/>
    <property type="match status" value="1"/>
</dbReference>
<dbReference type="RefSeq" id="WP_147849560.1">
    <property type="nucleotide sequence ID" value="NZ_VDUZ01000031.1"/>
</dbReference>
<evidence type="ECO:0000313" key="3">
    <source>
        <dbReference type="EMBL" id="TXL72660.1"/>
    </source>
</evidence>
<dbReference type="InterPro" id="IPR005064">
    <property type="entry name" value="BUG"/>
</dbReference>
<feature type="signal peptide" evidence="2">
    <location>
        <begin position="1"/>
        <end position="25"/>
    </location>
</feature>
<protein>
    <submittedName>
        <fullName evidence="3">Tripartite tricarboxylate transporter substrate binding protein</fullName>
    </submittedName>
</protein>
<comment type="similarity">
    <text evidence="1">Belongs to the UPF0065 (bug) family.</text>
</comment>
<dbReference type="Proteomes" id="UP000321638">
    <property type="component" value="Unassembled WGS sequence"/>
</dbReference>
<reference evidence="3 4" key="1">
    <citation type="submission" date="2019-06" db="EMBL/GenBank/DDBJ databases">
        <title>New taxonomy in bacterial strain CC-CFT640, isolated from vineyard.</title>
        <authorList>
            <person name="Lin S.-Y."/>
            <person name="Tsai C.-F."/>
            <person name="Young C.-C."/>
        </authorList>
    </citation>
    <scope>NUCLEOTIDE SEQUENCE [LARGE SCALE GENOMIC DNA]</scope>
    <source>
        <strain evidence="3 4">CC-CFT640</strain>
    </source>
</reference>
<dbReference type="Gene3D" id="3.40.190.150">
    <property type="entry name" value="Bordetella uptake gene, domain 1"/>
    <property type="match status" value="1"/>
</dbReference>
<gene>
    <name evidence="3" type="ORF">FHP25_24200</name>
</gene>
<organism evidence="3 4">
    <name type="scientific">Vineibacter terrae</name>
    <dbReference type="NCBI Taxonomy" id="2586908"/>
    <lineage>
        <taxon>Bacteria</taxon>
        <taxon>Pseudomonadati</taxon>
        <taxon>Pseudomonadota</taxon>
        <taxon>Alphaproteobacteria</taxon>
        <taxon>Hyphomicrobiales</taxon>
        <taxon>Vineibacter</taxon>
    </lineage>
</organism>
<dbReference type="EMBL" id="VDUZ01000031">
    <property type="protein sequence ID" value="TXL72660.1"/>
    <property type="molecule type" value="Genomic_DNA"/>
</dbReference>
<dbReference type="OrthoDB" id="7242606at2"/>
<proteinExistence type="inferred from homology"/>
<dbReference type="AlphaFoldDB" id="A0A5C8PG56"/>
<accession>A0A5C8PG56</accession>
<dbReference type="PANTHER" id="PTHR42928:SF5">
    <property type="entry name" value="BLR1237 PROTEIN"/>
    <property type="match status" value="1"/>
</dbReference>
<dbReference type="Pfam" id="PF03401">
    <property type="entry name" value="TctC"/>
    <property type="match status" value="1"/>
</dbReference>
<evidence type="ECO:0000256" key="1">
    <source>
        <dbReference type="ARBA" id="ARBA00006987"/>
    </source>
</evidence>
<name>A0A5C8PG56_9HYPH</name>